<protein>
    <submittedName>
        <fullName evidence="2">Uncharacterized protein</fullName>
    </submittedName>
</protein>
<evidence type="ECO:0000313" key="2">
    <source>
        <dbReference type="EMBL" id="KAK7732695.1"/>
    </source>
</evidence>
<reference evidence="2 3" key="1">
    <citation type="submission" date="2024-02" db="EMBL/GenBank/DDBJ databases">
        <title>De novo assembly and annotation of 12 fungi associated with fruit tree decline syndrome in Ontario, Canada.</title>
        <authorList>
            <person name="Sulman M."/>
            <person name="Ellouze W."/>
            <person name="Ilyukhin E."/>
        </authorList>
    </citation>
    <scope>NUCLEOTIDE SEQUENCE [LARGE SCALE GENOMIC DNA]</scope>
    <source>
        <strain evidence="2 3">M169</strain>
    </source>
</reference>
<proteinExistence type="predicted"/>
<evidence type="ECO:0000313" key="3">
    <source>
        <dbReference type="Proteomes" id="UP001430848"/>
    </source>
</evidence>
<name>A0ABR1PCK9_DIAER</name>
<accession>A0ABR1PCK9</accession>
<organism evidence="2 3">
    <name type="scientific">Diaporthe eres</name>
    <name type="common">Phomopsis oblonga</name>
    <dbReference type="NCBI Taxonomy" id="83184"/>
    <lineage>
        <taxon>Eukaryota</taxon>
        <taxon>Fungi</taxon>
        <taxon>Dikarya</taxon>
        <taxon>Ascomycota</taxon>
        <taxon>Pezizomycotina</taxon>
        <taxon>Sordariomycetes</taxon>
        <taxon>Sordariomycetidae</taxon>
        <taxon>Diaporthales</taxon>
        <taxon>Diaporthaceae</taxon>
        <taxon>Diaporthe</taxon>
        <taxon>Diaporthe eres species complex</taxon>
    </lineage>
</organism>
<dbReference type="Proteomes" id="UP001430848">
    <property type="component" value="Unassembled WGS sequence"/>
</dbReference>
<comment type="caution">
    <text evidence="2">The sequence shown here is derived from an EMBL/GenBank/DDBJ whole genome shotgun (WGS) entry which is preliminary data.</text>
</comment>
<feature type="compositionally biased region" description="Basic and acidic residues" evidence="1">
    <location>
        <begin position="226"/>
        <end position="260"/>
    </location>
</feature>
<gene>
    <name evidence="2" type="ORF">SLS63_004950</name>
</gene>
<feature type="region of interest" description="Disordered" evidence="1">
    <location>
        <begin position="146"/>
        <end position="285"/>
    </location>
</feature>
<feature type="compositionally biased region" description="Low complexity" evidence="1">
    <location>
        <begin position="195"/>
        <end position="216"/>
    </location>
</feature>
<keyword evidence="3" id="KW-1185">Reference proteome</keyword>
<sequence length="285" mass="31370">MSGHTQPPQHWLDNLTCKSRVNPDQWDPKNDEFHLFFEAIRTHWDNLDRHTYFAHIALMRMGHRPRTPFFIHMYGKLRGFEKLRGISKEELFANLPLQHLERVKAHFNTDEILSLAIQKESNEWAHNNQVLHLSASLAQAAQVPGFEGQPANRPARDAGAPRSPASSSRAPEGSVADARPSLAPGNAPDADTRRSSASSTASEASAAGAADTGAQALQSKKRKVSSGRDNRDPKRSRLEGTGEGQHEHDAEGGRRQEAAAEKVGTGARAEKTSSIFIYDDDSDVL</sequence>
<evidence type="ECO:0000256" key="1">
    <source>
        <dbReference type="SAM" id="MobiDB-lite"/>
    </source>
</evidence>
<dbReference type="EMBL" id="JAKNSF020000019">
    <property type="protein sequence ID" value="KAK7732695.1"/>
    <property type="molecule type" value="Genomic_DNA"/>
</dbReference>
<feature type="compositionally biased region" description="Low complexity" evidence="1">
    <location>
        <begin position="157"/>
        <end position="171"/>
    </location>
</feature>